<dbReference type="PROSITE" id="PS50082">
    <property type="entry name" value="WD_REPEATS_2"/>
    <property type="match status" value="1"/>
</dbReference>
<dbReference type="FunFam" id="1.10.1540.10:FF:000001">
    <property type="entry name" value="neurobeachin isoform X1"/>
    <property type="match status" value="1"/>
</dbReference>
<feature type="non-terminal residue" evidence="7">
    <location>
        <position position="714"/>
    </location>
</feature>
<dbReference type="SUPFAM" id="SSF50978">
    <property type="entry name" value="WD40 repeat-like"/>
    <property type="match status" value="1"/>
</dbReference>
<dbReference type="InterPro" id="IPR023362">
    <property type="entry name" value="PH-BEACH_dom"/>
</dbReference>
<feature type="non-terminal residue" evidence="7">
    <location>
        <position position="1"/>
    </location>
</feature>
<proteinExistence type="predicted"/>
<dbReference type="PANTHER" id="PTHR13743">
    <property type="entry name" value="BEIGE/BEACH-RELATED"/>
    <property type="match status" value="1"/>
</dbReference>
<dbReference type="Proteomes" id="UP000001876">
    <property type="component" value="Unassembled WGS sequence"/>
</dbReference>
<dbReference type="KEGG" id="mpp:MICPUCDRAFT_902"/>
<keyword evidence="1 3" id="KW-0853">WD repeat</keyword>
<dbReference type="PANTHER" id="PTHR13743:SF112">
    <property type="entry name" value="BEACH DOMAIN-CONTAINING PROTEIN"/>
    <property type="match status" value="1"/>
</dbReference>
<name>C1MZV8_MICPC</name>
<dbReference type="OMA" id="EAWESCQ"/>
<dbReference type="Gene3D" id="2.130.10.10">
    <property type="entry name" value="YVTN repeat-like/Quinoprotein amine dehydrogenase"/>
    <property type="match status" value="1"/>
</dbReference>
<dbReference type="SMART" id="SM00320">
    <property type="entry name" value="WD40"/>
    <property type="match status" value="3"/>
</dbReference>
<dbReference type="RefSeq" id="XP_003061285.1">
    <property type="nucleotide sequence ID" value="XM_003061239.1"/>
</dbReference>
<dbReference type="CDD" id="cd06071">
    <property type="entry name" value="Beach"/>
    <property type="match status" value="1"/>
</dbReference>
<dbReference type="InterPro" id="IPR001680">
    <property type="entry name" value="WD40_rpt"/>
</dbReference>
<evidence type="ECO:0000313" key="7">
    <source>
        <dbReference type="EMBL" id="EEH54935.1"/>
    </source>
</evidence>
<dbReference type="InterPro" id="IPR036322">
    <property type="entry name" value="WD40_repeat_dom_sf"/>
</dbReference>
<dbReference type="SMART" id="SM01026">
    <property type="entry name" value="Beach"/>
    <property type="match status" value="1"/>
</dbReference>
<dbReference type="EMBL" id="GG663743">
    <property type="protein sequence ID" value="EEH54935.1"/>
    <property type="molecule type" value="Genomic_DNA"/>
</dbReference>
<feature type="domain" description="BEACH-type PH" evidence="6">
    <location>
        <begin position="1"/>
        <end position="50"/>
    </location>
</feature>
<dbReference type="OrthoDB" id="26681at2759"/>
<dbReference type="InterPro" id="IPR015943">
    <property type="entry name" value="WD40/YVTN_repeat-like_dom_sf"/>
</dbReference>
<sequence>RWPTSRVDEVHHARYKLRHVAIEIFLTDRRSVFLAFQDRRTMREAAARVAACKPGAVVMDRRRKLEAASRAQERWRRRELSTFDYLQALNTLAGRTKNDLTQYPVFPWILSDYTSPEIDLNDPKVFRDLTKPIGALHAPRLEQFIERFKLLAEDPDPSTPPFHYGSHYSSSGIVLFFLLRLEPFTGLNRKLQGGRFDHADRLFSSVDRCWRACLESTADVKELIPEFYCLPEFLENNSAHDLGSRQDGNAVGDVELPPWAKGSTHEFIRVMREALESETVSARVHEWIDLVFGSAQLGAEAVKRHNVFHHLTYEGAVDLDAIADADQRAAAEAQIINFGQTPARLFTKPHPRRHSPHAIRLASVVSPPLPGSGKLQRPHPERSLAPIAFLAVEGDASGALGTSRVVTMSADRVGSVGNDAGPSAGGADGGGSPAYAVVCDGGGDHRRIAPPFAAAADAGPRCFATIASNRVLLSCGHWDHGLRLIAVDDGRELQIATGHRDLVTCLATTAPGGATGGRAGSRDTTVAVWEVTPPPGGWGDPRSKPSLAKGGGLGHQPRRILFGHNDAVTCVAASAELDLVASGGADGAVLLHTLREGRHLRTVRAPRKKLQGDAGPGAADDHAGTPGCHGINAPCSAAPLATASASERLHAFAVTSDARFLLTGGEKGIVVVRMVHDLSIWAKYDGPGPGMTALCVTPEECIVGGMADGRIAVW</sequence>
<evidence type="ECO:0000259" key="6">
    <source>
        <dbReference type="PROSITE" id="PS51783"/>
    </source>
</evidence>
<keyword evidence="8" id="KW-1185">Reference proteome</keyword>
<dbReference type="GeneID" id="9686462"/>
<gene>
    <name evidence="7" type="ORF">MICPUCDRAFT_902</name>
</gene>
<evidence type="ECO:0000313" key="8">
    <source>
        <dbReference type="Proteomes" id="UP000001876"/>
    </source>
</evidence>
<dbReference type="InterPro" id="IPR046851">
    <property type="entry name" value="NBCH_WD40"/>
</dbReference>
<feature type="region of interest" description="Disordered" evidence="4">
    <location>
        <begin position="532"/>
        <end position="552"/>
    </location>
</feature>
<evidence type="ECO:0000256" key="1">
    <source>
        <dbReference type="ARBA" id="ARBA00022574"/>
    </source>
</evidence>
<dbReference type="AlphaFoldDB" id="C1MZV8"/>
<dbReference type="InterPro" id="IPR000409">
    <property type="entry name" value="BEACH_dom"/>
</dbReference>
<evidence type="ECO:0000259" key="5">
    <source>
        <dbReference type="PROSITE" id="PS50197"/>
    </source>
</evidence>
<dbReference type="PROSITE" id="PS50197">
    <property type="entry name" value="BEACH"/>
    <property type="match status" value="1"/>
</dbReference>
<keyword evidence="2" id="KW-0677">Repeat</keyword>
<dbReference type="SUPFAM" id="SSF81837">
    <property type="entry name" value="BEACH domain"/>
    <property type="match status" value="1"/>
</dbReference>
<reference evidence="7 8" key="1">
    <citation type="journal article" date="2009" name="Science">
        <title>Green evolution and dynamic adaptations revealed by genomes of the marine picoeukaryotes Micromonas.</title>
        <authorList>
            <person name="Worden A.Z."/>
            <person name="Lee J.H."/>
            <person name="Mock T."/>
            <person name="Rouze P."/>
            <person name="Simmons M.P."/>
            <person name="Aerts A.L."/>
            <person name="Allen A.E."/>
            <person name="Cuvelier M.L."/>
            <person name="Derelle E."/>
            <person name="Everett M.V."/>
            <person name="Foulon E."/>
            <person name="Grimwood J."/>
            <person name="Gundlach H."/>
            <person name="Henrissat B."/>
            <person name="Napoli C."/>
            <person name="McDonald S.M."/>
            <person name="Parker M.S."/>
            <person name="Rombauts S."/>
            <person name="Salamov A."/>
            <person name="Von Dassow P."/>
            <person name="Badger J.H."/>
            <person name="Coutinho P.M."/>
            <person name="Demir E."/>
            <person name="Dubchak I."/>
            <person name="Gentemann C."/>
            <person name="Eikrem W."/>
            <person name="Gready J.E."/>
            <person name="John U."/>
            <person name="Lanier W."/>
            <person name="Lindquist E.A."/>
            <person name="Lucas S."/>
            <person name="Mayer K.F."/>
            <person name="Moreau H."/>
            <person name="Not F."/>
            <person name="Otillar R."/>
            <person name="Panaud O."/>
            <person name="Pangilinan J."/>
            <person name="Paulsen I."/>
            <person name="Piegu B."/>
            <person name="Poliakov A."/>
            <person name="Robbens S."/>
            <person name="Schmutz J."/>
            <person name="Toulza E."/>
            <person name="Wyss T."/>
            <person name="Zelensky A."/>
            <person name="Zhou K."/>
            <person name="Armbrust E.V."/>
            <person name="Bhattacharya D."/>
            <person name="Goodenough U.W."/>
            <person name="Van de Peer Y."/>
            <person name="Grigoriev I.V."/>
        </authorList>
    </citation>
    <scope>NUCLEOTIDE SEQUENCE [LARGE SCALE GENOMIC DNA]</scope>
    <source>
        <strain evidence="7 8">CCMP1545</strain>
    </source>
</reference>
<dbReference type="InterPro" id="IPR050865">
    <property type="entry name" value="BEACH_Domain"/>
</dbReference>
<evidence type="ECO:0000256" key="3">
    <source>
        <dbReference type="PROSITE-ProRule" id="PRU00221"/>
    </source>
</evidence>
<dbReference type="SUPFAM" id="SSF50729">
    <property type="entry name" value="PH domain-like"/>
    <property type="match status" value="1"/>
</dbReference>
<dbReference type="Pfam" id="PF02138">
    <property type="entry name" value="Beach"/>
    <property type="match status" value="1"/>
</dbReference>
<protein>
    <submittedName>
        <fullName evidence="7">Predicted protein</fullName>
    </submittedName>
</protein>
<feature type="domain" description="BEACH" evidence="5">
    <location>
        <begin position="60"/>
        <end position="353"/>
    </location>
</feature>
<dbReference type="Pfam" id="PF14844">
    <property type="entry name" value="PH_BEACH"/>
    <property type="match status" value="1"/>
</dbReference>
<accession>C1MZV8</accession>
<feature type="repeat" description="WD" evidence="3">
    <location>
        <begin position="561"/>
        <end position="602"/>
    </location>
</feature>
<dbReference type="eggNOG" id="KOG1787">
    <property type="taxonomic scope" value="Eukaryota"/>
</dbReference>
<dbReference type="Gene3D" id="1.10.1540.10">
    <property type="entry name" value="BEACH domain"/>
    <property type="match status" value="1"/>
</dbReference>
<dbReference type="Pfam" id="PF20426">
    <property type="entry name" value="NBCH_WD40"/>
    <property type="match status" value="1"/>
</dbReference>
<organism evidence="8">
    <name type="scientific">Micromonas pusilla (strain CCMP1545)</name>
    <name type="common">Picoplanktonic green alga</name>
    <dbReference type="NCBI Taxonomy" id="564608"/>
    <lineage>
        <taxon>Eukaryota</taxon>
        <taxon>Viridiplantae</taxon>
        <taxon>Chlorophyta</taxon>
        <taxon>Mamiellophyceae</taxon>
        <taxon>Mamiellales</taxon>
        <taxon>Mamiellaceae</taxon>
        <taxon>Micromonas</taxon>
    </lineage>
</organism>
<dbReference type="InterPro" id="IPR011993">
    <property type="entry name" value="PH-like_dom_sf"/>
</dbReference>
<dbReference type="InterPro" id="IPR036372">
    <property type="entry name" value="BEACH_dom_sf"/>
</dbReference>
<evidence type="ECO:0000256" key="4">
    <source>
        <dbReference type="SAM" id="MobiDB-lite"/>
    </source>
</evidence>
<evidence type="ECO:0000256" key="2">
    <source>
        <dbReference type="ARBA" id="ARBA00022737"/>
    </source>
</evidence>
<dbReference type="Gene3D" id="2.30.29.30">
    <property type="entry name" value="Pleckstrin-homology domain (PH domain)/Phosphotyrosine-binding domain (PTB)"/>
    <property type="match status" value="1"/>
</dbReference>
<dbReference type="PROSITE" id="PS51783">
    <property type="entry name" value="PH_BEACH"/>
    <property type="match status" value="1"/>
</dbReference>